<evidence type="ECO:0000313" key="2">
    <source>
        <dbReference type="EMBL" id="QND41812.1"/>
    </source>
</evidence>
<evidence type="ECO:0000313" key="3">
    <source>
        <dbReference type="Proteomes" id="UP000515518"/>
    </source>
</evidence>
<dbReference type="AlphaFoldDB" id="A0A7G6RHT0"/>
<keyword evidence="1" id="KW-1133">Transmembrane helix</keyword>
<reference evidence="3" key="1">
    <citation type="journal article" date="2020" name="Mol. Plant Microbe">
        <title>Rhizobial microsymbionts of the narrowly endemic Oxytropis species growing in Kamchatka are characterized by significant genetic diversity and possess a set of genes that are associated with T3SS and T6SS secretion systems and can affect the development of symbiosis.</title>
        <authorList>
            <person name="Safronova V."/>
            <person name="Guro P."/>
            <person name="Sazanova A."/>
            <person name="Kuznetsova I."/>
            <person name="Belimov A."/>
            <person name="Yakubov V."/>
            <person name="Chirak E."/>
            <person name="Afonin A."/>
            <person name="Gogolev Y."/>
            <person name="Andronov E."/>
            <person name="Tikhonovich I."/>
        </authorList>
    </citation>
    <scope>NUCLEOTIDE SEQUENCE [LARGE SCALE GENOMIC DNA]</scope>
    <source>
        <strain evidence="3">RCAM0610</strain>
    </source>
</reference>
<accession>A0A7G6RHT0</accession>
<feature type="transmembrane region" description="Helical" evidence="1">
    <location>
        <begin position="40"/>
        <end position="58"/>
    </location>
</feature>
<organism evidence="2 3">
    <name type="scientific">Rhizobium leguminosarum bv. viciae</name>
    <dbReference type="NCBI Taxonomy" id="387"/>
    <lineage>
        <taxon>Bacteria</taxon>
        <taxon>Pseudomonadati</taxon>
        <taxon>Pseudomonadota</taxon>
        <taxon>Alphaproteobacteria</taxon>
        <taxon>Hyphomicrobiales</taxon>
        <taxon>Rhizobiaceae</taxon>
        <taxon>Rhizobium/Agrobacterium group</taxon>
        <taxon>Rhizobium</taxon>
    </lineage>
</organism>
<name>A0A7G6RHT0_RHILV</name>
<dbReference type="EMBL" id="CP050549">
    <property type="protein sequence ID" value="QND41812.1"/>
    <property type="molecule type" value="Genomic_DNA"/>
</dbReference>
<dbReference type="Proteomes" id="UP000515518">
    <property type="component" value="Chromosome"/>
</dbReference>
<evidence type="ECO:0000256" key="1">
    <source>
        <dbReference type="SAM" id="Phobius"/>
    </source>
</evidence>
<protein>
    <recommendedName>
        <fullName evidence="4">Transmembrane protein</fullName>
    </recommendedName>
</protein>
<gene>
    <name evidence="2" type="ORF">HB770_04015</name>
</gene>
<evidence type="ECO:0008006" key="4">
    <source>
        <dbReference type="Google" id="ProtNLM"/>
    </source>
</evidence>
<keyword evidence="1" id="KW-0472">Membrane</keyword>
<keyword evidence="1" id="KW-0812">Transmembrane</keyword>
<sequence length="83" mass="8955">MNQSTKTRTFSKRLTAWSLVGVFALAFFGVYVGYPDLAELVTVVGSAAVAHLVLYMGVGHLDMRSLIAQGLLDLRRKGGKPDA</sequence>
<proteinExistence type="predicted"/>
<feature type="transmembrane region" description="Helical" evidence="1">
    <location>
        <begin position="14"/>
        <end position="34"/>
    </location>
</feature>